<evidence type="ECO:0000256" key="3">
    <source>
        <dbReference type="ARBA" id="ARBA00022840"/>
    </source>
</evidence>
<name>A0A0G3XKB9_9SPHN</name>
<dbReference type="EMBL" id="CP011770">
    <property type="protein sequence ID" value="AKM11642.1"/>
    <property type="molecule type" value="Genomic_DNA"/>
</dbReference>
<dbReference type="RefSeq" id="WP_047823602.1">
    <property type="nucleotide sequence ID" value="NZ_CP011770.1"/>
</dbReference>
<dbReference type="PANTHER" id="PTHR23407:SF1">
    <property type="entry name" value="5-FORMYLTETRAHYDROFOLATE CYCLO-LIGASE"/>
    <property type="match status" value="1"/>
</dbReference>
<accession>A0A0G3XKB9</accession>
<dbReference type="GO" id="GO:0035999">
    <property type="term" value="P:tetrahydrofolate interconversion"/>
    <property type="evidence" value="ECO:0007669"/>
    <property type="project" value="TreeGrafter"/>
</dbReference>
<dbReference type="KEGG" id="cna:AB433_07830"/>
<keyword evidence="6" id="KW-1185">Reference proteome</keyword>
<gene>
    <name evidence="5" type="ORF">AB433_07830</name>
</gene>
<dbReference type="AlphaFoldDB" id="A0A0G3XKB9"/>
<evidence type="ECO:0000256" key="2">
    <source>
        <dbReference type="ARBA" id="ARBA00022741"/>
    </source>
</evidence>
<dbReference type="GO" id="GO:0009396">
    <property type="term" value="P:folic acid-containing compound biosynthetic process"/>
    <property type="evidence" value="ECO:0007669"/>
    <property type="project" value="TreeGrafter"/>
</dbReference>
<evidence type="ECO:0000256" key="1">
    <source>
        <dbReference type="ARBA" id="ARBA00010638"/>
    </source>
</evidence>
<dbReference type="PIRSF" id="PIRSF006806">
    <property type="entry name" value="FTHF_cligase"/>
    <property type="match status" value="1"/>
</dbReference>
<sequence length="194" mass="21262">MDKRALRERLRKVRREHVASLDDTTRALLFRRPPSPVMAMVPDGAVIGLYHALPTEASAAGYARFLSEKGHVIALPRFADRDAPMEFAAWSDPWGDADLAVGPFGMLQPDAEADLLTPDIVFVPLVGFTASGARLGQGAGHYDRWLARNPAAVPIGMAWDAQRVDLLPLEPHDRPMAAIVTPTRLYGPFSEREA</sequence>
<dbReference type="STRING" id="1348774.AB433_07830"/>
<dbReference type="GO" id="GO:0046872">
    <property type="term" value="F:metal ion binding"/>
    <property type="evidence" value="ECO:0007669"/>
    <property type="project" value="UniProtKB-KW"/>
</dbReference>
<dbReference type="NCBIfam" id="TIGR02727">
    <property type="entry name" value="MTHFS_bact"/>
    <property type="match status" value="1"/>
</dbReference>
<keyword evidence="4" id="KW-0479">Metal-binding</keyword>
<dbReference type="InterPro" id="IPR024185">
    <property type="entry name" value="FTHF_cligase-like_sf"/>
</dbReference>
<organism evidence="5 6">
    <name type="scientific">Croceicoccus naphthovorans</name>
    <dbReference type="NCBI Taxonomy" id="1348774"/>
    <lineage>
        <taxon>Bacteria</taxon>
        <taxon>Pseudomonadati</taxon>
        <taxon>Pseudomonadota</taxon>
        <taxon>Alphaproteobacteria</taxon>
        <taxon>Sphingomonadales</taxon>
        <taxon>Erythrobacteraceae</taxon>
        <taxon>Croceicoccus</taxon>
    </lineage>
</organism>
<dbReference type="EC" id="6.3.3.2" evidence="4"/>
<protein>
    <recommendedName>
        <fullName evidence="4">5-formyltetrahydrofolate cyclo-ligase</fullName>
        <ecNumber evidence="4">6.3.3.2</ecNumber>
    </recommendedName>
</protein>
<evidence type="ECO:0000313" key="6">
    <source>
        <dbReference type="Proteomes" id="UP000035287"/>
    </source>
</evidence>
<comment type="cofactor">
    <cofactor evidence="4">
        <name>Mg(2+)</name>
        <dbReference type="ChEBI" id="CHEBI:18420"/>
    </cofactor>
</comment>
<dbReference type="GO" id="GO:0030272">
    <property type="term" value="F:5-formyltetrahydrofolate cyclo-ligase activity"/>
    <property type="evidence" value="ECO:0007669"/>
    <property type="project" value="UniProtKB-EC"/>
</dbReference>
<keyword evidence="4" id="KW-0460">Magnesium</keyword>
<dbReference type="PATRIC" id="fig|1348774.3.peg.1640"/>
<comment type="catalytic activity">
    <reaction evidence="4">
        <text>(6S)-5-formyl-5,6,7,8-tetrahydrofolate + ATP = (6R)-5,10-methenyltetrahydrofolate + ADP + phosphate</text>
        <dbReference type="Rhea" id="RHEA:10488"/>
        <dbReference type="ChEBI" id="CHEBI:30616"/>
        <dbReference type="ChEBI" id="CHEBI:43474"/>
        <dbReference type="ChEBI" id="CHEBI:57455"/>
        <dbReference type="ChEBI" id="CHEBI:57457"/>
        <dbReference type="ChEBI" id="CHEBI:456216"/>
        <dbReference type="EC" id="6.3.3.2"/>
    </reaction>
</comment>
<keyword evidence="3 4" id="KW-0067">ATP-binding</keyword>
<dbReference type="Pfam" id="PF01812">
    <property type="entry name" value="5-FTHF_cyc-lig"/>
    <property type="match status" value="1"/>
</dbReference>
<proteinExistence type="inferred from homology"/>
<reference evidence="5 6" key="1">
    <citation type="submission" date="2015-06" db="EMBL/GenBank/DDBJ databases">
        <authorList>
            <person name="Zeng Y."/>
            <person name="Huang Y."/>
        </authorList>
    </citation>
    <scope>NUCLEOTIDE SEQUENCE [LARGE SCALE GENOMIC DNA]</scope>
    <source>
        <strain evidence="5 6">PQ-2</strain>
    </source>
</reference>
<evidence type="ECO:0000256" key="4">
    <source>
        <dbReference type="RuleBase" id="RU361279"/>
    </source>
</evidence>
<evidence type="ECO:0000313" key="5">
    <source>
        <dbReference type="EMBL" id="AKM11642.1"/>
    </source>
</evidence>
<dbReference type="Proteomes" id="UP000035287">
    <property type="component" value="Chromosome"/>
</dbReference>
<comment type="similarity">
    <text evidence="1 4">Belongs to the 5-formyltetrahydrofolate cyclo-ligase family.</text>
</comment>
<dbReference type="PANTHER" id="PTHR23407">
    <property type="entry name" value="ATPASE INHIBITOR/5-FORMYLTETRAHYDROFOLATE CYCLO-LIGASE"/>
    <property type="match status" value="1"/>
</dbReference>
<dbReference type="InterPro" id="IPR002698">
    <property type="entry name" value="FTHF_cligase"/>
</dbReference>
<keyword evidence="5" id="KW-0436">Ligase</keyword>
<dbReference type="SUPFAM" id="SSF100950">
    <property type="entry name" value="NagB/RpiA/CoA transferase-like"/>
    <property type="match status" value="1"/>
</dbReference>
<dbReference type="GO" id="GO:0005524">
    <property type="term" value="F:ATP binding"/>
    <property type="evidence" value="ECO:0007669"/>
    <property type="project" value="UniProtKB-KW"/>
</dbReference>
<keyword evidence="2 4" id="KW-0547">Nucleotide-binding</keyword>
<dbReference type="InterPro" id="IPR037171">
    <property type="entry name" value="NagB/RpiA_transferase-like"/>
</dbReference>
<dbReference type="Gene3D" id="3.40.50.10420">
    <property type="entry name" value="NagB/RpiA/CoA transferase-like"/>
    <property type="match status" value="1"/>
</dbReference>